<dbReference type="GO" id="GO:0016094">
    <property type="term" value="P:polyprenol biosynthetic process"/>
    <property type="evidence" value="ECO:0007669"/>
    <property type="project" value="TreeGrafter"/>
</dbReference>
<dbReference type="EC" id="2.5.1.-" evidence="3"/>
<dbReference type="HAMAP" id="MF_01139">
    <property type="entry name" value="ISPT"/>
    <property type="match status" value="1"/>
</dbReference>
<dbReference type="Pfam" id="PF01255">
    <property type="entry name" value="Prenyltransf"/>
    <property type="match status" value="1"/>
</dbReference>
<comment type="caution">
    <text evidence="4">The sequence shown here is derived from an EMBL/GenBank/DDBJ whole genome shotgun (WGS) entry which is preliminary data.</text>
</comment>
<protein>
    <recommendedName>
        <fullName evidence="3">Isoprenyl transferase</fullName>
        <ecNumber evidence="3">2.5.1.-</ecNumber>
    </recommendedName>
</protein>
<dbReference type="CDD" id="cd00475">
    <property type="entry name" value="Cis_IPPS"/>
    <property type="match status" value="1"/>
</dbReference>
<dbReference type="InterPro" id="IPR018520">
    <property type="entry name" value="UPP_synth-like_CS"/>
</dbReference>
<proteinExistence type="inferred from homology"/>
<name>A0A0G1LVP2_9BACT</name>
<organism evidence="4 5">
    <name type="scientific">Candidatus Giovannonibacteria bacterium GW2011_GWA2_44_26</name>
    <dbReference type="NCBI Taxonomy" id="1618648"/>
    <lineage>
        <taxon>Bacteria</taxon>
        <taxon>Candidatus Giovannoniibacteriota</taxon>
    </lineage>
</organism>
<dbReference type="InterPro" id="IPR001441">
    <property type="entry name" value="UPP_synth-like"/>
</dbReference>
<dbReference type="PATRIC" id="fig|1618648.3.peg.95"/>
<dbReference type="PANTHER" id="PTHR10291:SF43">
    <property type="entry name" value="DEHYDRODOLICHYL DIPHOSPHATE SYNTHASE COMPLEX SUBUNIT DHDDS"/>
    <property type="match status" value="1"/>
</dbReference>
<feature type="binding site" evidence="3">
    <location>
        <position position="14"/>
    </location>
    <ligand>
        <name>substrate</name>
    </ligand>
</feature>
<dbReference type="EMBL" id="LCIT01000001">
    <property type="protein sequence ID" value="KKT63794.1"/>
    <property type="molecule type" value="Genomic_DNA"/>
</dbReference>
<dbReference type="InterPro" id="IPR036424">
    <property type="entry name" value="UPP_synth-like_sf"/>
</dbReference>
<feature type="binding site" evidence="3">
    <location>
        <position position="26"/>
    </location>
    <ligand>
        <name>substrate</name>
    </ligand>
</feature>
<dbReference type="GO" id="GO:0045547">
    <property type="term" value="F:ditrans,polycis-polyprenyl diphosphate synthase [(2E,6E)-farnesyl diphosphate specific] activity"/>
    <property type="evidence" value="ECO:0007669"/>
    <property type="project" value="TreeGrafter"/>
</dbReference>
<comment type="caution">
    <text evidence="3">Lacks conserved residue(s) required for the propagation of feature annotation.</text>
</comment>
<feature type="active site" description="Proton acceptor" evidence="3">
    <location>
        <position position="57"/>
    </location>
</feature>
<feature type="binding site" evidence="3">
    <location>
        <position position="58"/>
    </location>
    <ligand>
        <name>substrate</name>
    </ligand>
</feature>
<comment type="similarity">
    <text evidence="2">Belongs to the UPP synthase family. Z-FPP synthase subfamily.</text>
</comment>
<dbReference type="Gene3D" id="3.40.1180.10">
    <property type="entry name" value="Decaprenyl diphosphate synthase-like"/>
    <property type="match status" value="1"/>
</dbReference>
<comment type="function">
    <text evidence="3">Catalyzes the condensation of isopentenyl diphosphate (IPP) with allylic pyrophosphates generating different type of terpenoids.</text>
</comment>
<keyword evidence="3" id="KW-0479">Metal-binding</keyword>
<feature type="binding site" evidence="3">
    <location>
        <position position="171"/>
    </location>
    <ligand>
        <name>substrate</name>
    </ligand>
</feature>
<accession>A0A0G1LVP2</accession>
<dbReference type="GO" id="GO:0000287">
    <property type="term" value="F:magnesium ion binding"/>
    <property type="evidence" value="ECO:0007669"/>
    <property type="project" value="UniProtKB-UniRule"/>
</dbReference>
<feature type="active site" evidence="3">
    <location>
        <position position="9"/>
    </location>
</feature>
<evidence type="ECO:0000256" key="2">
    <source>
        <dbReference type="ARBA" id="ARBA00038453"/>
    </source>
</evidence>
<feature type="binding site" evidence="3">
    <location>
        <position position="60"/>
    </location>
    <ligand>
        <name>substrate</name>
    </ligand>
</feature>
<feature type="binding site" evidence="3">
    <location>
        <begin position="10"/>
        <end position="13"/>
    </location>
    <ligand>
        <name>substrate</name>
    </ligand>
</feature>
<evidence type="ECO:0000256" key="1">
    <source>
        <dbReference type="ARBA" id="ARBA00022679"/>
    </source>
</evidence>
<dbReference type="NCBIfam" id="TIGR00055">
    <property type="entry name" value="uppS"/>
    <property type="match status" value="1"/>
</dbReference>
<dbReference type="AlphaFoldDB" id="A0A0G1LVP2"/>
<keyword evidence="3" id="KW-0460">Magnesium</keyword>
<feature type="binding site" evidence="3">
    <location>
        <begin position="54"/>
        <end position="56"/>
    </location>
    <ligand>
        <name>substrate</name>
    </ligand>
</feature>
<evidence type="ECO:0000256" key="3">
    <source>
        <dbReference type="HAMAP-Rule" id="MF_01139"/>
    </source>
</evidence>
<keyword evidence="1 3" id="KW-0808">Transferase</keyword>
<feature type="binding site" evidence="3">
    <location>
        <begin position="177"/>
        <end position="179"/>
    </location>
    <ligand>
        <name>substrate</name>
    </ligand>
</feature>
<dbReference type="PROSITE" id="PS01066">
    <property type="entry name" value="UPP_SYNTHASE"/>
    <property type="match status" value="1"/>
</dbReference>
<evidence type="ECO:0000313" key="4">
    <source>
        <dbReference type="EMBL" id="KKT63794.1"/>
    </source>
</evidence>
<comment type="subunit">
    <text evidence="3">Homodimer.</text>
</comment>
<feature type="binding site" evidence="3">
    <location>
        <position position="190"/>
    </location>
    <ligand>
        <name>Mg(2+)</name>
        <dbReference type="ChEBI" id="CHEBI:18420"/>
    </ligand>
</feature>
<reference evidence="4 5" key="1">
    <citation type="journal article" date="2015" name="Nature">
        <title>rRNA introns, odd ribosomes, and small enigmatic genomes across a large radiation of phyla.</title>
        <authorList>
            <person name="Brown C.T."/>
            <person name="Hug L.A."/>
            <person name="Thomas B.C."/>
            <person name="Sharon I."/>
            <person name="Castelle C.J."/>
            <person name="Singh A."/>
            <person name="Wilkins M.J."/>
            <person name="Williams K.H."/>
            <person name="Banfield J.F."/>
        </authorList>
    </citation>
    <scope>NUCLEOTIDE SEQUENCE [LARGE SCALE GENOMIC DNA]</scope>
</reference>
<dbReference type="PANTHER" id="PTHR10291">
    <property type="entry name" value="DEHYDRODOLICHYL DIPHOSPHATE SYNTHASE FAMILY MEMBER"/>
    <property type="match status" value="1"/>
</dbReference>
<feature type="binding site" evidence="3">
    <location>
        <position position="9"/>
    </location>
    <ligand>
        <name>Mg(2+)</name>
        <dbReference type="ChEBI" id="CHEBI:18420"/>
    </ligand>
</feature>
<sequence length="222" mass="25868">MNCIGIIMDGNRRWAKEKNLPQFAGHEAGYQKLLEVLGWAREAGARNLIVYAFSTENWNRPDEEVSYLMKLIEMVIEERVQKIAEEKVRVRFIGELDKFPERVRKSMRVLEEKTAIFKEYTLGIAVSYGGKAEIISAVKRLPQNIMQNLTEEEFSKYLWTGDFPDPELIIRTGGQKRLSNFLLWRAAYSELYFTDTYWPALSKEEFLSAIKFFAGTQRNFGK</sequence>
<dbReference type="SUPFAM" id="SSF64005">
    <property type="entry name" value="Undecaprenyl diphosphate synthase"/>
    <property type="match status" value="1"/>
</dbReference>
<gene>
    <name evidence="4" type="ORF">UW55_C0001G0087</name>
</gene>
<dbReference type="Proteomes" id="UP000033945">
    <property type="component" value="Unassembled WGS sequence"/>
</dbReference>
<evidence type="ECO:0000313" key="5">
    <source>
        <dbReference type="Proteomes" id="UP000033945"/>
    </source>
</evidence>
<comment type="cofactor">
    <cofactor evidence="3">
        <name>Mg(2+)</name>
        <dbReference type="ChEBI" id="CHEBI:18420"/>
    </cofactor>
    <text evidence="3">Binds 2 magnesium ions per subunit.</text>
</comment>